<dbReference type="InterPro" id="IPR003746">
    <property type="entry name" value="DUF167"/>
</dbReference>
<dbReference type="AlphaFoldDB" id="A0A1I5KWY5"/>
<comment type="similarity">
    <text evidence="1 2">Belongs to the UPF0235 family.</text>
</comment>
<evidence type="ECO:0000256" key="1">
    <source>
        <dbReference type="ARBA" id="ARBA00010364"/>
    </source>
</evidence>
<sequence length="95" mass="10378">MKRSRADLPEPGALARLIDSEGRLAVRVTPGARTQAILIENEKVSAKVRAKPQNGAANEAVRVLLAQALRVAPSEVELLRGATSREKLFRIIRQL</sequence>
<protein>
    <recommendedName>
        <fullName evidence="2">UPF0235 protein SAMN04488060_0577</fullName>
    </recommendedName>
</protein>
<keyword evidence="4" id="KW-1185">Reference proteome</keyword>
<dbReference type="PANTHER" id="PTHR13420">
    <property type="entry name" value="UPF0235 PROTEIN C15ORF40"/>
    <property type="match status" value="1"/>
</dbReference>
<dbReference type="Pfam" id="PF02594">
    <property type="entry name" value="DUF167"/>
    <property type="match status" value="1"/>
</dbReference>
<accession>A0A1I5KWY5</accession>
<evidence type="ECO:0000313" key="3">
    <source>
        <dbReference type="EMBL" id="SFO89507.1"/>
    </source>
</evidence>
<dbReference type="STRING" id="604088.SAMN04488060_0577"/>
<dbReference type="SUPFAM" id="SSF69786">
    <property type="entry name" value="YggU-like"/>
    <property type="match status" value="1"/>
</dbReference>
<dbReference type="EMBL" id="FOWZ01000001">
    <property type="protein sequence ID" value="SFO89507.1"/>
    <property type="molecule type" value="Genomic_DNA"/>
</dbReference>
<evidence type="ECO:0000256" key="2">
    <source>
        <dbReference type="HAMAP-Rule" id="MF_00634"/>
    </source>
</evidence>
<dbReference type="Gene3D" id="3.30.1200.10">
    <property type="entry name" value="YggU-like"/>
    <property type="match status" value="1"/>
</dbReference>
<dbReference type="RefSeq" id="WP_090477111.1">
    <property type="nucleotide sequence ID" value="NZ_FOWZ01000001.1"/>
</dbReference>
<dbReference type="InterPro" id="IPR036591">
    <property type="entry name" value="YggU-like_sf"/>
</dbReference>
<dbReference type="PANTHER" id="PTHR13420:SF7">
    <property type="entry name" value="UPF0235 PROTEIN C15ORF40"/>
    <property type="match status" value="1"/>
</dbReference>
<dbReference type="GO" id="GO:0005737">
    <property type="term" value="C:cytoplasm"/>
    <property type="evidence" value="ECO:0007669"/>
    <property type="project" value="TreeGrafter"/>
</dbReference>
<dbReference type="OrthoDB" id="3176309at2"/>
<dbReference type="SMART" id="SM01152">
    <property type="entry name" value="DUF167"/>
    <property type="match status" value="1"/>
</dbReference>
<dbReference type="NCBIfam" id="TIGR00251">
    <property type="entry name" value="DUF167 family protein"/>
    <property type="match status" value="1"/>
</dbReference>
<evidence type="ECO:0000313" key="4">
    <source>
        <dbReference type="Proteomes" id="UP000199331"/>
    </source>
</evidence>
<organism evidence="3 4">
    <name type="scientific">Qipengyuania nanhaisediminis</name>
    <dbReference type="NCBI Taxonomy" id="604088"/>
    <lineage>
        <taxon>Bacteria</taxon>
        <taxon>Pseudomonadati</taxon>
        <taxon>Pseudomonadota</taxon>
        <taxon>Alphaproteobacteria</taxon>
        <taxon>Sphingomonadales</taxon>
        <taxon>Erythrobacteraceae</taxon>
        <taxon>Qipengyuania</taxon>
    </lineage>
</organism>
<gene>
    <name evidence="3" type="ORF">SAMN04488060_0577</name>
</gene>
<name>A0A1I5KWY5_9SPHN</name>
<reference evidence="4" key="1">
    <citation type="submission" date="2016-10" db="EMBL/GenBank/DDBJ databases">
        <authorList>
            <person name="Varghese N."/>
            <person name="Submissions S."/>
        </authorList>
    </citation>
    <scope>NUCLEOTIDE SEQUENCE [LARGE SCALE GENOMIC DNA]</scope>
    <source>
        <strain evidence="4">CGMCC 1.7715</strain>
    </source>
</reference>
<proteinExistence type="inferred from homology"/>
<dbReference type="HAMAP" id="MF_00634">
    <property type="entry name" value="UPF0235"/>
    <property type="match status" value="1"/>
</dbReference>
<dbReference type="Proteomes" id="UP000199331">
    <property type="component" value="Unassembled WGS sequence"/>
</dbReference>